<dbReference type="InterPro" id="IPR019448">
    <property type="entry name" value="NT-C2"/>
</dbReference>
<feature type="compositionally biased region" description="Low complexity" evidence="2">
    <location>
        <begin position="452"/>
        <end position="461"/>
    </location>
</feature>
<dbReference type="PANTHER" id="PTHR31344:SF15">
    <property type="entry name" value="EEIG1_EHBP1 PROTEIN AMINO-TERMINAL DOMAIN PROTEIN"/>
    <property type="match status" value="1"/>
</dbReference>
<dbReference type="Proteomes" id="UP000325315">
    <property type="component" value="Unassembled WGS sequence"/>
</dbReference>
<feature type="compositionally biased region" description="Low complexity" evidence="2">
    <location>
        <begin position="208"/>
        <end position="218"/>
    </location>
</feature>
<feature type="compositionally biased region" description="Low complexity" evidence="2">
    <location>
        <begin position="331"/>
        <end position="344"/>
    </location>
</feature>
<feature type="region of interest" description="Disordered" evidence="2">
    <location>
        <begin position="364"/>
        <end position="401"/>
    </location>
</feature>
<gene>
    <name evidence="4" type="ORF">EPI10_020025</name>
</gene>
<feature type="compositionally biased region" description="Polar residues" evidence="2">
    <location>
        <begin position="280"/>
        <end position="297"/>
    </location>
</feature>
<evidence type="ECO:0000313" key="4">
    <source>
        <dbReference type="EMBL" id="KAA3479524.1"/>
    </source>
</evidence>
<feature type="region of interest" description="Disordered" evidence="2">
    <location>
        <begin position="482"/>
        <end position="502"/>
    </location>
</feature>
<evidence type="ECO:0000256" key="1">
    <source>
        <dbReference type="SAM" id="Coils"/>
    </source>
</evidence>
<proteinExistence type="predicted"/>
<feature type="coiled-coil region" evidence="1">
    <location>
        <begin position="509"/>
        <end position="536"/>
    </location>
</feature>
<organism evidence="4 5">
    <name type="scientific">Gossypium australe</name>
    <dbReference type="NCBI Taxonomy" id="47621"/>
    <lineage>
        <taxon>Eukaryota</taxon>
        <taxon>Viridiplantae</taxon>
        <taxon>Streptophyta</taxon>
        <taxon>Embryophyta</taxon>
        <taxon>Tracheophyta</taxon>
        <taxon>Spermatophyta</taxon>
        <taxon>Magnoliopsida</taxon>
        <taxon>eudicotyledons</taxon>
        <taxon>Gunneridae</taxon>
        <taxon>Pentapetalae</taxon>
        <taxon>rosids</taxon>
        <taxon>malvids</taxon>
        <taxon>Malvales</taxon>
        <taxon>Malvaceae</taxon>
        <taxon>Malvoideae</taxon>
        <taxon>Gossypium</taxon>
    </lineage>
</organism>
<feature type="compositionally biased region" description="Polar residues" evidence="2">
    <location>
        <begin position="248"/>
        <end position="267"/>
    </location>
</feature>
<feature type="region of interest" description="Disordered" evidence="2">
    <location>
        <begin position="198"/>
        <end position="267"/>
    </location>
</feature>
<keyword evidence="5" id="KW-1185">Reference proteome</keyword>
<dbReference type="InterPro" id="IPR021827">
    <property type="entry name" value="Nup186/Nup192/Nup205"/>
</dbReference>
<dbReference type="GO" id="GO:0005643">
    <property type="term" value="C:nuclear pore"/>
    <property type="evidence" value="ECO:0007669"/>
    <property type="project" value="InterPro"/>
</dbReference>
<dbReference type="EMBL" id="SMMG02000003">
    <property type="protein sequence ID" value="KAA3479524.1"/>
    <property type="molecule type" value="Genomic_DNA"/>
</dbReference>
<sequence>MLGSSAKTRRGPTVHVDYLIHIQEIKPWPPSQSLRSVRSVLIQWENGERSSGSTKTVSPTVGSVAVEGKIEFNESFKLPVNLVKDMSIKGKDADVFMKTVLEFNLYEPRREKIQLLGTAIVDLGEYGVIKETLEVTAPVNSKRSLSNTAQPILFIKIDRINKGRNSASSSRGSLLLERKESGTVSSLMDDEYAEEAEVASFTDDDVSSHSSHTVSSSTLESNGGSHPQNEENGSVSQIDCKGDVRGASSENSVDTRASAYDSYSSNSPVRDNIVIHKVHSSSSLPSDNTQDATNTSLRSDDREDLSQKVHEMVANKGTMVTCDVQSTEGTSDSSKAKTAGSAKSPQVDKLESVDFSDSIVDGEYDRKAQRNGKVSSKEASAADDAYDNSREGNSRYNWQENGHEGQYWEAKKYSTEDEQLNIHSQENSSSQGNLGTKSDALKSDRLKHVKSVRSSSDSVRSNGLMSDNQHAELKEAGVLGDVQHGPGTLINKSSNGSKDAKVYPKDTRSAILDNKIQQLENKIMMLEGELREAAAIEAALFSIVAEHGSSMNKVHAPARRLSRLYLHACKEGFQSRRASAARSAVSGLALVAKACGNDVPRLTFWLSNSVVLRAIISESIGDMGLRLSAGPMEGNGGGKEKKHVSSPLKWIETSPGRKENKLISYGSFSDWDSPLAFTLALEKVEAWIFSRIIESVWWQTLTPHMQSEAREEVDIGISSASGKSYGRVSSASDQDQMNFSLDHWKKAFKDACERLCPVRAAGHECGCLHLLSRLIMEQCVARLDVAMFNAVLRDSGDEIPTDPVSDPISDLLVLPVPAGKASFGAGAQLKNAIGNWSRWLTDLFGIDDEIDQDGSDERQDTSIKSFYLLNALSDLMMLPKDMLLSRPIREEVCPTFGATLIKRVLDNFVPDEFCPDPVPDVVLEALEAEDPAEAREGFVTSFPYVASPPIYSPASATSVASIIGEVGSQSQVRRSRSSVLRKSYTSDDELDELNSPLASIFNDGFRSSPVQSKPIWISKGNNYQNAIRYELLRDGYFKDKDHSEELFVDEFTRGLQELSQINICSSSGDSSINLDNFSTISPALGLKQGSSSVQALARFAIVKAVSNQHQNGLDFLRQPNIGPSLVVWSGYGCLPRQNLKQNYPISENVNSW</sequence>
<feature type="region of interest" description="Disordered" evidence="2">
    <location>
        <begin position="279"/>
        <end position="305"/>
    </location>
</feature>
<keyword evidence="1" id="KW-0175">Coiled coil</keyword>
<name>A0A5B6WE33_9ROSI</name>
<comment type="caution">
    <text evidence="4">The sequence shown here is derived from an EMBL/GenBank/DDBJ whole genome shotgun (WGS) entry which is preliminary data.</text>
</comment>
<feature type="region of interest" description="Disordered" evidence="2">
    <location>
        <begin position="422"/>
        <end position="464"/>
    </location>
</feature>
<evidence type="ECO:0000256" key="2">
    <source>
        <dbReference type="SAM" id="MobiDB-lite"/>
    </source>
</evidence>
<dbReference type="PANTHER" id="PTHR31344">
    <property type="entry name" value="NUCLEAR PORE COMPLEX PROTEIN NUP205"/>
    <property type="match status" value="1"/>
</dbReference>
<evidence type="ECO:0000259" key="3">
    <source>
        <dbReference type="PROSITE" id="PS51840"/>
    </source>
</evidence>
<dbReference type="PROSITE" id="PS51840">
    <property type="entry name" value="C2_NT"/>
    <property type="match status" value="1"/>
</dbReference>
<feature type="compositionally biased region" description="Polar residues" evidence="2">
    <location>
        <begin position="422"/>
        <end position="436"/>
    </location>
</feature>
<evidence type="ECO:0000313" key="5">
    <source>
        <dbReference type="Proteomes" id="UP000325315"/>
    </source>
</evidence>
<reference evidence="5" key="1">
    <citation type="journal article" date="2019" name="Plant Biotechnol. J.">
        <title>Genome sequencing of the Australian wild diploid species Gossypium australe highlights disease resistance and delayed gland morphogenesis.</title>
        <authorList>
            <person name="Cai Y."/>
            <person name="Cai X."/>
            <person name="Wang Q."/>
            <person name="Wang P."/>
            <person name="Zhang Y."/>
            <person name="Cai C."/>
            <person name="Xu Y."/>
            <person name="Wang K."/>
            <person name="Zhou Z."/>
            <person name="Wang C."/>
            <person name="Geng S."/>
            <person name="Li B."/>
            <person name="Dong Q."/>
            <person name="Hou Y."/>
            <person name="Wang H."/>
            <person name="Ai P."/>
            <person name="Liu Z."/>
            <person name="Yi F."/>
            <person name="Sun M."/>
            <person name="An G."/>
            <person name="Cheng J."/>
            <person name="Zhang Y."/>
            <person name="Shi Q."/>
            <person name="Xie Y."/>
            <person name="Shi X."/>
            <person name="Chang Y."/>
            <person name="Huang F."/>
            <person name="Chen Y."/>
            <person name="Hong S."/>
            <person name="Mi L."/>
            <person name="Sun Q."/>
            <person name="Zhang L."/>
            <person name="Zhou B."/>
            <person name="Peng R."/>
            <person name="Zhang X."/>
            <person name="Liu F."/>
        </authorList>
    </citation>
    <scope>NUCLEOTIDE SEQUENCE [LARGE SCALE GENOMIC DNA]</scope>
    <source>
        <strain evidence="5">cv. PA1801</strain>
    </source>
</reference>
<feature type="compositionally biased region" description="Polar residues" evidence="2">
    <location>
        <begin position="219"/>
        <end position="237"/>
    </location>
</feature>
<dbReference type="Pfam" id="PF10358">
    <property type="entry name" value="NT-C2"/>
    <property type="match status" value="1"/>
</dbReference>
<feature type="region of interest" description="Disordered" evidence="2">
    <location>
        <begin position="319"/>
        <end position="350"/>
    </location>
</feature>
<dbReference type="AlphaFoldDB" id="A0A5B6WE33"/>
<protein>
    <submittedName>
        <fullName evidence="4">NT-C2 domain-containing protein</fullName>
    </submittedName>
</protein>
<dbReference type="OrthoDB" id="20172at2759"/>
<accession>A0A5B6WE33</accession>
<feature type="domain" description="C2 NT-type" evidence="3">
    <location>
        <begin position="6"/>
        <end position="161"/>
    </location>
</feature>